<organism evidence="2 3">
    <name type="scientific">Eleginops maclovinus</name>
    <name type="common">Patagonian blennie</name>
    <name type="synonym">Eleginus maclovinus</name>
    <dbReference type="NCBI Taxonomy" id="56733"/>
    <lineage>
        <taxon>Eukaryota</taxon>
        <taxon>Metazoa</taxon>
        <taxon>Chordata</taxon>
        <taxon>Craniata</taxon>
        <taxon>Vertebrata</taxon>
        <taxon>Euteleostomi</taxon>
        <taxon>Actinopterygii</taxon>
        <taxon>Neopterygii</taxon>
        <taxon>Teleostei</taxon>
        <taxon>Neoteleostei</taxon>
        <taxon>Acanthomorphata</taxon>
        <taxon>Eupercaria</taxon>
        <taxon>Perciformes</taxon>
        <taxon>Notothenioidei</taxon>
        <taxon>Eleginopidae</taxon>
        <taxon>Eleginops</taxon>
    </lineage>
</organism>
<proteinExistence type="predicted"/>
<keyword evidence="1" id="KW-0732">Signal</keyword>
<keyword evidence="3" id="KW-1185">Reference proteome</keyword>
<evidence type="ECO:0000313" key="3">
    <source>
        <dbReference type="Proteomes" id="UP001346869"/>
    </source>
</evidence>
<feature type="chain" id="PRO_5042821417" description="Secreted protein" evidence="1">
    <location>
        <begin position="18"/>
        <end position="73"/>
    </location>
</feature>
<protein>
    <recommendedName>
        <fullName evidence="4">Secreted protein</fullName>
    </recommendedName>
</protein>
<evidence type="ECO:0000313" key="2">
    <source>
        <dbReference type="EMBL" id="KAK5857792.1"/>
    </source>
</evidence>
<dbReference type="Proteomes" id="UP001346869">
    <property type="component" value="Unassembled WGS sequence"/>
</dbReference>
<reference evidence="2 3" key="2">
    <citation type="journal article" date="2023" name="Mol. Biol. Evol.">
        <title>Genomics of Secondarily Temperate Adaptation in the Only Non-Antarctic Icefish.</title>
        <authorList>
            <person name="Rivera-Colon A.G."/>
            <person name="Rayamajhi N."/>
            <person name="Minhas B.F."/>
            <person name="Madrigal G."/>
            <person name="Bilyk K.T."/>
            <person name="Yoon V."/>
            <person name="Hune M."/>
            <person name="Gregory S."/>
            <person name="Cheng C.H.C."/>
            <person name="Catchen J.M."/>
        </authorList>
    </citation>
    <scope>NUCLEOTIDE SEQUENCE [LARGE SCALE GENOMIC DNA]</scope>
    <source>
        <strain evidence="2">JMC-PN-2008</strain>
    </source>
</reference>
<dbReference type="AlphaFoldDB" id="A0AAN7XAB7"/>
<gene>
    <name evidence="2" type="ORF">PBY51_011012</name>
</gene>
<accession>A0AAN7XAB7</accession>
<reference evidence="2 3" key="1">
    <citation type="journal article" date="2023" name="Genes (Basel)">
        <title>Chromosome-Level Genome Assembly and Circadian Gene Repertoire of the Patagonia Blennie Eleginops maclovinus-The Closest Ancestral Proxy of Antarctic Cryonotothenioids.</title>
        <authorList>
            <person name="Cheng C.C."/>
            <person name="Rivera-Colon A.G."/>
            <person name="Minhas B.F."/>
            <person name="Wilson L."/>
            <person name="Rayamajhi N."/>
            <person name="Vargas-Chacoff L."/>
            <person name="Catchen J.M."/>
        </authorList>
    </citation>
    <scope>NUCLEOTIDE SEQUENCE [LARGE SCALE GENOMIC DNA]</scope>
    <source>
        <strain evidence="2">JMC-PN-2008</strain>
    </source>
</reference>
<sequence length="73" mass="7477">MIACLTLRGLDSALLLALPGYSPVSIALFDSPSGALSCLRAHSRDPSLSLGPSISCCTHPPTIKQVKNPSATG</sequence>
<comment type="caution">
    <text evidence="2">The sequence shown here is derived from an EMBL/GenBank/DDBJ whole genome shotgun (WGS) entry which is preliminary data.</text>
</comment>
<dbReference type="EMBL" id="JAUZQC010000016">
    <property type="protein sequence ID" value="KAK5857792.1"/>
    <property type="molecule type" value="Genomic_DNA"/>
</dbReference>
<evidence type="ECO:0008006" key="4">
    <source>
        <dbReference type="Google" id="ProtNLM"/>
    </source>
</evidence>
<evidence type="ECO:0000256" key="1">
    <source>
        <dbReference type="SAM" id="SignalP"/>
    </source>
</evidence>
<name>A0AAN7XAB7_ELEMC</name>
<feature type="signal peptide" evidence="1">
    <location>
        <begin position="1"/>
        <end position="17"/>
    </location>
</feature>